<evidence type="ECO:0000256" key="4">
    <source>
        <dbReference type="ARBA" id="ARBA00022898"/>
    </source>
</evidence>
<evidence type="ECO:0000256" key="2">
    <source>
        <dbReference type="ARBA" id="ARBA00009533"/>
    </source>
</evidence>
<evidence type="ECO:0000313" key="9">
    <source>
        <dbReference type="Proteomes" id="UP001165085"/>
    </source>
</evidence>
<dbReference type="PANTHER" id="PTHR11999">
    <property type="entry name" value="GROUP II PYRIDOXAL-5-PHOSPHATE DECARBOXYLASE"/>
    <property type="match status" value="1"/>
</dbReference>
<dbReference type="OrthoDB" id="639767at2759"/>
<dbReference type="InterPro" id="IPR010977">
    <property type="entry name" value="Aromatic_deC"/>
</dbReference>
<dbReference type="GO" id="GO:0016831">
    <property type="term" value="F:carboxy-lyase activity"/>
    <property type="evidence" value="ECO:0007669"/>
    <property type="project" value="UniProtKB-KW"/>
</dbReference>
<evidence type="ECO:0000313" key="8">
    <source>
        <dbReference type="EMBL" id="GMH78934.1"/>
    </source>
</evidence>
<sequence length="531" mass="58459">MSLSVSRSGQTTTLTFNNNVVLLSVGACTLLGFRSAVRYALQSIQGRKKGRKGEESGGWENATKGDDFREWGGELLKWVTDYRDKCRDIHVISRVEPNYLQRGLPSSAPTTGEPWTAIMSDLDSKILPGLTHWEASNRFFAYFKPHASYPAVLGEMLCAGLNVMGFDWIASPACTELEVVTLDWLGRFLNLPEKFLGSSEGPGGGVIQGSAGESATVVLLAAAVRKQKLQPERTKMVVYVSDQTHAIAQKATMILGIRCHVVKTALENNFEMQAADLEAAIEEDVANGLCPIAAVATTGTTSSCAFDPLVPILAVCKAREMWVHVDAAYGGAYACLEAYKSKFEGLEEVDSFCVNCHKKLLCPFDIAALYVANRRPILDALSLQPEYLRNAHSESGAVVDFEHWQMPLGRRFRSLKLWFVMRRFGTEGLRHHVQNGTVLAKYFASLVEKDEDLEISVPVSLSLVCFRWKGRGEADQQRLLDAVKATGEAFIIHTKLGGKIVIRVACGGVEQTKDDVLGCYKVISRELKKLK</sequence>
<keyword evidence="3" id="KW-0210">Decarboxylase</keyword>
<evidence type="ECO:0000256" key="7">
    <source>
        <dbReference type="RuleBase" id="RU000382"/>
    </source>
</evidence>
<evidence type="ECO:0000256" key="6">
    <source>
        <dbReference type="PIRSR" id="PIRSR602129-50"/>
    </source>
</evidence>
<dbReference type="GO" id="GO:0030170">
    <property type="term" value="F:pyridoxal phosphate binding"/>
    <property type="evidence" value="ECO:0007669"/>
    <property type="project" value="InterPro"/>
</dbReference>
<dbReference type="AlphaFoldDB" id="A0A9W7EF62"/>
<dbReference type="Gene3D" id="3.90.1150.10">
    <property type="entry name" value="Aspartate Aminotransferase, domain 1"/>
    <property type="match status" value="1"/>
</dbReference>
<dbReference type="InterPro" id="IPR002129">
    <property type="entry name" value="PyrdxlP-dep_de-COase"/>
</dbReference>
<dbReference type="PRINTS" id="PR00800">
    <property type="entry name" value="YHDCRBOXLASE"/>
</dbReference>
<comment type="similarity">
    <text evidence="2 7">Belongs to the group II decarboxylase family.</text>
</comment>
<comment type="caution">
    <text evidence="8">The sequence shown here is derived from an EMBL/GenBank/DDBJ whole genome shotgun (WGS) entry which is preliminary data.</text>
</comment>
<name>A0A9W7EF62_9STRA</name>
<evidence type="ECO:0000256" key="3">
    <source>
        <dbReference type="ARBA" id="ARBA00022793"/>
    </source>
</evidence>
<dbReference type="Gene3D" id="1.20.1340.10">
    <property type="entry name" value="dopa decarboxylase, N-terminal domain"/>
    <property type="match status" value="1"/>
</dbReference>
<gene>
    <name evidence="8" type="ORF">TrST_g6137</name>
</gene>
<dbReference type="InterPro" id="IPR015424">
    <property type="entry name" value="PyrdxlP-dep_Trfase"/>
</dbReference>
<keyword evidence="9" id="KW-1185">Reference proteome</keyword>
<dbReference type="InterPro" id="IPR015422">
    <property type="entry name" value="PyrdxlP-dep_Trfase_small"/>
</dbReference>
<dbReference type="GO" id="GO:0019752">
    <property type="term" value="P:carboxylic acid metabolic process"/>
    <property type="evidence" value="ECO:0007669"/>
    <property type="project" value="InterPro"/>
</dbReference>
<dbReference type="GO" id="GO:0006520">
    <property type="term" value="P:amino acid metabolic process"/>
    <property type="evidence" value="ECO:0007669"/>
    <property type="project" value="InterPro"/>
</dbReference>
<dbReference type="SUPFAM" id="SSF53383">
    <property type="entry name" value="PLP-dependent transferases"/>
    <property type="match status" value="1"/>
</dbReference>
<protein>
    <recommendedName>
        <fullName evidence="10">Tyrosine decarboxylase</fullName>
    </recommendedName>
</protein>
<reference evidence="9" key="1">
    <citation type="journal article" date="2023" name="Commun. Biol.">
        <title>Genome analysis of Parmales, the sister group of diatoms, reveals the evolutionary specialization of diatoms from phago-mixotrophs to photoautotrophs.</title>
        <authorList>
            <person name="Ban H."/>
            <person name="Sato S."/>
            <person name="Yoshikawa S."/>
            <person name="Yamada K."/>
            <person name="Nakamura Y."/>
            <person name="Ichinomiya M."/>
            <person name="Sato N."/>
            <person name="Blanc-Mathieu R."/>
            <person name="Endo H."/>
            <person name="Kuwata A."/>
            <person name="Ogata H."/>
        </authorList>
    </citation>
    <scope>NUCLEOTIDE SEQUENCE [LARGE SCALE GENOMIC DNA]</scope>
    <source>
        <strain evidence="9">NIES 3701</strain>
    </source>
</reference>
<dbReference type="InterPro" id="IPR015421">
    <property type="entry name" value="PyrdxlP-dep_Trfase_major"/>
</dbReference>
<dbReference type="PROSITE" id="PS51257">
    <property type="entry name" value="PROKAR_LIPOPROTEIN"/>
    <property type="match status" value="1"/>
</dbReference>
<dbReference type="Proteomes" id="UP001165085">
    <property type="component" value="Unassembled WGS sequence"/>
</dbReference>
<dbReference type="Gene3D" id="3.40.640.10">
    <property type="entry name" value="Type I PLP-dependent aspartate aminotransferase-like (Major domain)"/>
    <property type="match status" value="1"/>
</dbReference>
<evidence type="ECO:0000256" key="1">
    <source>
        <dbReference type="ARBA" id="ARBA00001933"/>
    </source>
</evidence>
<feature type="modified residue" description="N6-(pyridoxal phosphate)lysine" evidence="6">
    <location>
        <position position="358"/>
    </location>
</feature>
<dbReference type="PANTHER" id="PTHR11999:SF70">
    <property type="entry name" value="MIP05841P"/>
    <property type="match status" value="1"/>
</dbReference>
<dbReference type="Pfam" id="PF00282">
    <property type="entry name" value="Pyridoxal_deC"/>
    <property type="match status" value="1"/>
</dbReference>
<keyword evidence="4 6" id="KW-0663">Pyridoxal phosphate</keyword>
<evidence type="ECO:0008006" key="10">
    <source>
        <dbReference type="Google" id="ProtNLM"/>
    </source>
</evidence>
<dbReference type="GO" id="GO:0005737">
    <property type="term" value="C:cytoplasm"/>
    <property type="evidence" value="ECO:0007669"/>
    <property type="project" value="TreeGrafter"/>
</dbReference>
<keyword evidence="5 7" id="KW-0456">Lyase</keyword>
<proteinExistence type="inferred from homology"/>
<evidence type="ECO:0000256" key="5">
    <source>
        <dbReference type="ARBA" id="ARBA00023239"/>
    </source>
</evidence>
<dbReference type="EMBL" id="BRXY01000228">
    <property type="protein sequence ID" value="GMH78934.1"/>
    <property type="molecule type" value="Genomic_DNA"/>
</dbReference>
<organism evidence="8 9">
    <name type="scientific">Triparma strigata</name>
    <dbReference type="NCBI Taxonomy" id="1606541"/>
    <lineage>
        <taxon>Eukaryota</taxon>
        <taxon>Sar</taxon>
        <taxon>Stramenopiles</taxon>
        <taxon>Ochrophyta</taxon>
        <taxon>Bolidophyceae</taxon>
        <taxon>Parmales</taxon>
        <taxon>Triparmaceae</taxon>
        <taxon>Triparma</taxon>
    </lineage>
</organism>
<comment type="cofactor">
    <cofactor evidence="1 6 7">
        <name>pyridoxal 5'-phosphate</name>
        <dbReference type="ChEBI" id="CHEBI:597326"/>
    </cofactor>
</comment>
<accession>A0A9W7EF62</accession>